<evidence type="ECO:0000313" key="7">
    <source>
        <dbReference type="Proteomes" id="UP000218231"/>
    </source>
</evidence>
<dbReference type="AlphaFoldDB" id="A0A2A2JUS3"/>
<dbReference type="InterPro" id="IPR000276">
    <property type="entry name" value="GPCR_Rhodpsn"/>
</dbReference>
<dbReference type="SMART" id="SM01381">
    <property type="entry name" value="7TM_GPCR_Srsx"/>
    <property type="match status" value="1"/>
</dbReference>
<keyword evidence="4 5" id="KW-0472">Membrane</keyword>
<dbReference type="GO" id="GO:0016020">
    <property type="term" value="C:membrane"/>
    <property type="evidence" value="ECO:0007669"/>
    <property type="project" value="UniProtKB-SubCell"/>
</dbReference>
<gene>
    <name evidence="6" type="ORF">WR25_13048</name>
</gene>
<dbReference type="InterPro" id="IPR047130">
    <property type="entry name" value="7TM_GPCR_Srsx_nematod"/>
</dbReference>
<protein>
    <recommendedName>
        <fullName evidence="8">G-protein coupled receptors family 1 profile domain-containing protein</fullName>
    </recommendedName>
</protein>
<feature type="transmembrane region" description="Helical" evidence="5">
    <location>
        <begin position="15"/>
        <end position="40"/>
    </location>
</feature>
<comment type="caution">
    <text evidence="6">The sequence shown here is derived from an EMBL/GenBank/DDBJ whole genome shotgun (WGS) entry which is preliminary data.</text>
</comment>
<sequence length="175" mass="20024">MCNPPSSLHPVANTFWYFGALVAGVITIFSYCWSFGLIYSRSNRNQDKFQNSNIERKAMKSLSVMLIVFLVTRYIGTIVANLLRFAGFNSAVITLYQDYNVIFAFLCYSQNCYVAYARSSEYRCLLWNQYTVLHNKLFGCCCFLDSDDVPFGGETTKFMSIARRTTITNNTPHAH</sequence>
<dbReference type="Gene3D" id="1.20.1070.10">
    <property type="entry name" value="Rhodopsin 7-helix transmembrane proteins"/>
    <property type="match status" value="1"/>
</dbReference>
<dbReference type="InterPro" id="IPR019424">
    <property type="entry name" value="7TM_GPCR_Srsx"/>
</dbReference>
<evidence type="ECO:0000256" key="5">
    <source>
        <dbReference type="SAM" id="Phobius"/>
    </source>
</evidence>
<feature type="transmembrane region" description="Helical" evidence="5">
    <location>
        <begin position="99"/>
        <end position="116"/>
    </location>
</feature>
<evidence type="ECO:0000313" key="6">
    <source>
        <dbReference type="EMBL" id="PAV65332.1"/>
    </source>
</evidence>
<keyword evidence="2 5" id="KW-0812">Transmembrane</keyword>
<feature type="transmembrane region" description="Helical" evidence="5">
    <location>
        <begin position="61"/>
        <end position="87"/>
    </location>
</feature>
<keyword evidence="3 5" id="KW-1133">Transmembrane helix</keyword>
<dbReference type="Proteomes" id="UP000218231">
    <property type="component" value="Unassembled WGS sequence"/>
</dbReference>
<dbReference type="PANTHER" id="PTHR23360:SF67">
    <property type="entry name" value="G-PROTEIN COUPLED RECEPTORS FAMILY 1 PROFILE DOMAIN-CONTAINING PROTEIN"/>
    <property type="match status" value="1"/>
</dbReference>
<dbReference type="Pfam" id="PF10320">
    <property type="entry name" value="7TM_GPCR_Srsx"/>
    <property type="match status" value="1"/>
</dbReference>
<dbReference type="SUPFAM" id="SSF81321">
    <property type="entry name" value="Family A G protein-coupled receptor-like"/>
    <property type="match status" value="1"/>
</dbReference>
<evidence type="ECO:0000256" key="3">
    <source>
        <dbReference type="ARBA" id="ARBA00022989"/>
    </source>
</evidence>
<evidence type="ECO:0008006" key="8">
    <source>
        <dbReference type="Google" id="ProtNLM"/>
    </source>
</evidence>
<evidence type="ECO:0000256" key="4">
    <source>
        <dbReference type="ARBA" id="ARBA00023136"/>
    </source>
</evidence>
<dbReference type="EMBL" id="LIAE01010213">
    <property type="protein sequence ID" value="PAV65332.1"/>
    <property type="molecule type" value="Genomic_DNA"/>
</dbReference>
<name>A0A2A2JUS3_9BILA</name>
<evidence type="ECO:0000256" key="1">
    <source>
        <dbReference type="ARBA" id="ARBA00004370"/>
    </source>
</evidence>
<organism evidence="6 7">
    <name type="scientific">Diploscapter pachys</name>
    <dbReference type="NCBI Taxonomy" id="2018661"/>
    <lineage>
        <taxon>Eukaryota</taxon>
        <taxon>Metazoa</taxon>
        <taxon>Ecdysozoa</taxon>
        <taxon>Nematoda</taxon>
        <taxon>Chromadorea</taxon>
        <taxon>Rhabditida</taxon>
        <taxon>Rhabditina</taxon>
        <taxon>Rhabditomorpha</taxon>
        <taxon>Rhabditoidea</taxon>
        <taxon>Rhabditidae</taxon>
        <taxon>Diploscapter</taxon>
    </lineage>
</organism>
<keyword evidence="7" id="KW-1185">Reference proteome</keyword>
<reference evidence="6 7" key="1">
    <citation type="journal article" date="2017" name="Curr. Biol.">
        <title>Genome architecture and evolution of a unichromosomal asexual nematode.</title>
        <authorList>
            <person name="Fradin H."/>
            <person name="Zegar C."/>
            <person name="Gutwein M."/>
            <person name="Lucas J."/>
            <person name="Kovtun M."/>
            <person name="Corcoran D."/>
            <person name="Baugh L.R."/>
            <person name="Kiontke K."/>
            <person name="Gunsalus K."/>
            <person name="Fitch D.H."/>
            <person name="Piano F."/>
        </authorList>
    </citation>
    <scope>NUCLEOTIDE SEQUENCE [LARGE SCALE GENOMIC DNA]</scope>
    <source>
        <strain evidence="6">PF1309</strain>
    </source>
</reference>
<dbReference type="PANTHER" id="PTHR23360">
    <property type="entry name" value="G-PROTEIN COUPLED RECEPTORS FAMILY 1 PROFILE DOMAIN-CONTAINING PROTEIN-RELATED"/>
    <property type="match status" value="1"/>
</dbReference>
<comment type="subcellular location">
    <subcellularLocation>
        <location evidence="1">Membrane</location>
    </subcellularLocation>
</comment>
<proteinExistence type="predicted"/>
<dbReference type="GO" id="GO:0004930">
    <property type="term" value="F:G protein-coupled receptor activity"/>
    <property type="evidence" value="ECO:0007669"/>
    <property type="project" value="InterPro"/>
</dbReference>
<dbReference type="OrthoDB" id="5869912at2759"/>
<accession>A0A2A2JUS3</accession>
<evidence type="ECO:0000256" key="2">
    <source>
        <dbReference type="ARBA" id="ARBA00022692"/>
    </source>
</evidence>